<organism evidence="2">
    <name type="scientific">Arundo donax</name>
    <name type="common">Giant reed</name>
    <name type="synonym">Donax arundinaceus</name>
    <dbReference type="NCBI Taxonomy" id="35708"/>
    <lineage>
        <taxon>Eukaryota</taxon>
        <taxon>Viridiplantae</taxon>
        <taxon>Streptophyta</taxon>
        <taxon>Embryophyta</taxon>
        <taxon>Tracheophyta</taxon>
        <taxon>Spermatophyta</taxon>
        <taxon>Magnoliopsida</taxon>
        <taxon>Liliopsida</taxon>
        <taxon>Poales</taxon>
        <taxon>Poaceae</taxon>
        <taxon>PACMAD clade</taxon>
        <taxon>Arundinoideae</taxon>
        <taxon>Arundineae</taxon>
        <taxon>Arundo</taxon>
    </lineage>
</organism>
<feature type="chain" id="PRO_5002045286" evidence="1">
    <location>
        <begin position="18"/>
        <end position="86"/>
    </location>
</feature>
<protein>
    <submittedName>
        <fullName evidence="2">Uncharacterized protein</fullName>
    </submittedName>
</protein>
<accession>A0A0A9HF25</accession>
<dbReference type="AlphaFoldDB" id="A0A0A9HF25"/>
<proteinExistence type="predicted"/>
<keyword evidence="1" id="KW-0732">Signal</keyword>
<dbReference type="EMBL" id="GBRH01162126">
    <property type="protein sequence ID" value="JAE35770.1"/>
    <property type="molecule type" value="Transcribed_RNA"/>
</dbReference>
<evidence type="ECO:0000256" key="1">
    <source>
        <dbReference type="SAM" id="SignalP"/>
    </source>
</evidence>
<reference evidence="2" key="2">
    <citation type="journal article" date="2015" name="Data Brief">
        <title>Shoot transcriptome of the giant reed, Arundo donax.</title>
        <authorList>
            <person name="Barrero R.A."/>
            <person name="Guerrero F.D."/>
            <person name="Moolhuijzen P."/>
            <person name="Goolsby J.A."/>
            <person name="Tidwell J."/>
            <person name="Bellgard S.E."/>
            <person name="Bellgard M.I."/>
        </authorList>
    </citation>
    <scope>NUCLEOTIDE SEQUENCE</scope>
    <source>
        <tissue evidence="2">Shoot tissue taken approximately 20 cm above the soil surface</tissue>
    </source>
</reference>
<name>A0A0A9HF25_ARUDO</name>
<evidence type="ECO:0000313" key="2">
    <source>
        <dbReference type="EMBL" id="JAE35770.1"/>
    </source>
</evidence>
<feature type="signal peptide" evidence="1">
    <location>
        <begin position="1"/>
        <end position="17"/>
    </location>
</feature>
<reference evidence="2" key="1">
    <citation type="submission" date="2014-09" db="EMBL/GenBank/DDBJ databases">
        <authorList>
            <person name="Magalhaes I.L.F."/>
            <person name="Oliveira U."/>
            <person name="Santos F.R."/>
            <person name="Vidigal T.H.D.A."/>
            <person name="Brescovit A.D."/>
            <person name="Santos A.J."/>
        </authorList>
    </citation>
    <scope>NUCLEOTIDE SEQUENCE</scope>
    <source>
        <tissue evidence="2">Shoot tissue taken approximately 20 cm above the soil surface</tissue>
    </source>
</reference>
<sequence>MAQLNNLALCLFPCADAVVGILSTRLSTGKLDSLVGCKVVTFKPTIVSIQVDQLIVRIRLWWSLDKTQERLHQLMILVNQNRREKS</sequence>